<dbReference type="AlphaFoldDB" id="A0A919UMX8"/>
<keyword evidence="1" id="KW-0472">Membrane</keyword>
<reference evidence="2" key="1">
    <citation type="submission" date="2021-01" db="EMBL/GenBank/DDBJ databases">
        <title>Whole genome shotgun sequence of Acrocarpospora phusangensis NBRC 108782.</title>
        <authorList>
            <person name="Komaki H."/>
            <person name="Tamura T."/>
        </authorList>
    </citation>
    <scope>NUCLEOTIDE SEQUENCE</scope>
    <source>
        <strain evidence="2">NBRC 108782</strain>
    </source>
</reference>
<evidence type="ECO:0000313" key="2">
    <source>
        <dbReference type="EMBL" id="GIH22175.1"/>
    </source>
</evidence>
<dbReference type="EMBL" id="BOOA01000003">
    <property type="protein sequence ID" value="GIH22175.1"/>
    <property type="molecule type" value="Genomic_DNA"/>
</dbReference>
<organism evidence="2 3">
    <name type="scientific">Acrocarpospora phusangensis</name>
    <dbReference type="NCBI Taxonomy" id="1070424"/>
    <lineage>
        <taxon>Bacteria</taxon>
        <taxon>Bacillati</taxon>
        <taxon>Actinomycetota</taxon>
        <taxon>Actinomycetes</taxon>
        <taxon>Streptosporangiales</taxon>
        <taxon>Streptosporangiaceae</taxon>
        <taxon>Acrocarpospora</taxon>
    </lineage>
</organism>
<keyword evidence="1" id="KW-0812">Transmembrane</keyword>
<evidence type="ECO:0000313" key="3">
    <source>
        <dbReference type="Proteomes" id="UP000640052"/>
    </source>
</evidence>
<dbReference type="RefSeq" id="WP_204039034.1">
    <property type="nucleotide sequence ID" value="NZ_BOOA01000003.1"/>
</dbReference>
<dbReference type="Proteomes" id="UP000640052">
    <property type="component" value="Unassembled WGS sequence"/>
</dbReference>
<protein>
    <submittedName>
        <fullName evidence="2">Uncharacterized protein</fullName>
    </submittedName>
</protein>
<accession>A0A919UMX8</accession>
<gene>
    <name evidence="2" type="ORF">Aph01nite_04850</name>
</gene>
<name>A0A919UMX8_9ACTN</name>
<sequence length="55" mass="5542">MIDQRSALICVFGAVAAAVAAGLMLADAQSWPAALLTAGATFGTTVVAVHTLIKR</sequence>
<evidence type="ECO:0000256" key="1">
    <source>
        <dbReference type="SAM" id="Phobius"/>
    </source>
</evidence>
<feature type="transmembrane region" description="Helical" evidence="1">
    <location>
        <begin position="7"/>
        <end position="25"/>
    </location>
</feature>
<proteinExistence type="predicted"/>
<feature type="transmembrane region" description="Helical" evidence="1">
    <location>
        <begin position="31"/>
        <end position="53"/>
    </location>
</feature>
<comment type="caution">
    <text evidence="2">The sequence shown here is derived from an EMBL/GenBank/DDBJ whole genome shotgun (WGS) entry which is preliminary data.</text>
</comment>
<keyword evidence="1" id="KW-1133">Transmembrane helix</keyword>
<keyword evidence="3" id="KW-1185">Reference proteome</keyword>